<dbReference type="Proteomes" id="UP000011761">
    <property type="component" value="Unassembled WGS sequence"/>
</dbReference>
<feature type="transmembrane region" description="Helical" evidence="2">
    <location>
        <begin position="605"/>
        <end position="624"/>
    </location>
</feature>
<sequence>MCKRSLWRWSCLAHLAALGAAIFLHPTVFVAQYAAHSGKLLHGFQFACGGRHPPRHYGERAREKLRHFLHPTGKRIHVATDPEEAQRLRLNLSRLHHEDEFDVYISGTPEHLEAVRQAREHHEGRRAELMQQHAEVYERFRDVHNELDLLSNELERVTTHGVSLEAHFDRFGYSARIRSYEDEDEVPDVNSGISTPRSRSRSGDGASEKRGSLASGAESSQATSLKLLKRPILRQYFHKGILWRASRSEEVQSFELFVDLLYVGILQINGDAASEDPTGLSLLRFVITFTLSYKIWNDMAQIISWFETDDIVQRFSIVFLLVCLFGYTTNITQAFVTTYPTLIGFYLCSRLFNASYLLIICFVIPTIKPVMLYHVLSTVVGAALWIGSIYVSWPNQLIVIWMALLVDLTGAAWYLFTKVLCERVSGSLGAWFEKTFQFWPAVNIEHRTERMNAFVTLVFGYTVVALLYQSTVNGIDAFFGKAVLGLIQAFCFNWLYFEVDGSNLHTHAIRRAKSSAMLWSFAHLPFIMAFVLGGSALSRLVVATDTTHANVEDLTETYQVRSEHEIRVGTRWFYCAGFALALACMGLISLAHVHKEISGLRLKKRYRLAWRFCIAIVLILLPLAEDLDSIELVGTVTALIVFALGTELWAASSCQEKWCERSRPCQYVGRCGKGKLHAVLMEGKNVDVSQLASGNNSQDGLFA</sequence>
<keyword evidence="2" id="KW-0472">Membrane</keyword>
<dbReference type="eggNOG" id="ENOG502RZXZ">
    <property type="taxonomic scope" value="Eukaryota"/>
</dbReference>
<evidence type="ECO:0000313" key="3">
    <source>
        <dbReference type="EMBL" id="EMC94464.1"/>
    </source>
</evidence>
<keyword evidence="4" id="KW-1185">Reference proteome</keyword>
<feature type="transmembrane region" description="Helical" evidence="2">
    <location>
        <begin position="518"/>
        <end position="537"/>
    </location>
</feature>
<evidence type="ECO:0000256" key="1">
    <source>
        <dbReference type="SAM" id="MobiDB-lite"/>
    </source>
</evidence>
<proteinExistence type="predicted"/>
<feature type="region of interest" description="Disordered" evidence="1">
    <location>
        <begin position="184"/>
        <end position="217"/>
    </location>
</feature>
<feature type="transmembrane region" description="Helical" evidence="2">
    <location>
        <begin position="371"/>
        <end position="391"/>
    </location>
</feature>
<dbReference type="GeneID" id="19107851"/>
<dbReference type="KEGG" id="bcom:BAUCODRAFT_124086"/>
<organism evidence="3 4">
    <name type="scientific">Baudoinia panamericana (strain UAMH 10762)</name>
    <name type="common">Angels' share fungus</name>
    <name type="synonym">Baudoinia compniacensis (strain UAMH 10762)</name>
    <dbReference type="NCBI Taxonomy" id="717646"/>
    <lineage>
        <taxon>Eukaryota</taxon>
        <taxon>Fungi</taxon>
        <taxon>Dikarya</taxon>
        <taxon>Ascomycota</taxon>
        <taxon>Pezizomycotina</taxon>
        <taxon>Dothideomycetes</taxon>
        <taxon>Dothideomycetidae</taxon>
        <taxon>Mycosphaerellales</taxon>
        <taxon>Teratosphaeriaceae</taxon>
        <taxon>Baudoinia</taxon>
    </lineage>
</organism>
<evidence type="ECO:0000256" key="2">
    <source>
        <dbReference type="SAM" id="Phobius"/>
    </source>
</evidence>
<dbReference type="Pfam" id="PF06772">
    <property type="entry name" value="LtrA"/>
    <property type="match status" value="1"/>
</dbReference>
<dbReference type="HOGENOM" id="CLU_022899_1_0_1"/>
<evidence type="ECO:0000313" key="4">
    <source>
        <dbReference type="Proteomes" id="UP000011761"/>
    </source>
</evidence>
<feature type="transmembrane region" description="Helical" evidence="2">
    <location>
        <begin position="477"/>
        <end position="497"/>
    </location>
</feature>
<dbReference type="InterPro" id="IPR010640">
    <property type="entry name" value="Low_temperature_requirement_A"/>
</dbReference>
<dbReference type="PANTHER" id="PTHR36840">
    <property type="entry name" value="BLL5714 PROTEIN"/>
    <property type="match status" value="1"/>
</dbReference>
<accession>M2N605</accession>
<feature type="transmembrane region" description="Helical" evidence="2">
    <location>
        <begin position="571"/>
        <end position="593"/>
    </location>
</feature>
<dbReference type="PANTHER" id="PTHR36840:SF1">
    <property type="entry name" value="BLL5714 PROTEIN"/>
    <property type="match status" value="1"/>
</dbReference>
<dbReference type="RefSeq" id="XP_007678327.1">
    <property type="nucleotide sequence ID" value="XM_007680137.1"/>
</dbReference>
<dbReference type="OrthoDB" id="191995at2759"/>
<reference evidence="3 4" key="1">
    <citation type="journal article" date="2012" name="PLoS Pathog.">
        <title>Diverse lifestyles and strategies of plant pathogenesis encoded in the genomes of eighteen Dothideomycetes fungi.</title>
        <authorList>
            <person name="Ohm R.A."/>
            <person name="Feau N."/>
            <person name="Henrissat B."/>
            <person name="Schoch C.L."/>
            <person name="Horwitz B.A."/>
            <person name="Barry K.W."/>
            <person name="Condon B.J."/>
            <person name="Copeland A.C."/>
            <person name="Dhillon B."/>
            <person name="Glaser F."/>
            <person name="Hesse C.N."/>
            <person name="Kosti I."/>
            <person name="LaButti K."/>
            <person name="Lindquist E.A."/>
            <person name="Lucas S."/>
            <person name="Salamov A.A."/>
            <person name="Bradshaw R.E."/>
            <person name="Ciuffetti L."/>
            <person name="Hamelin R.C."/>
            <person name="Kema G.H.J."/>
            <person name="Lawrence C."/>
            <person name="Scott J.A."/>
            <person name="Spatafora J.W."/>
            <person name="Turgeon B.G."/>
            <person name="de Wit P.J.G.M."/>
            <person name="Zhong S."/>
            <person name="Goodwin S.B."/>
            <person name="Grigoriev I.V."/>
        </authorList>
    </citation>
    <scope>NUCLEOTIDE SEQUENCE [LARGE SCALE GENOMIC DNA]</scope>
    <source>
        <strain evidence="3 4">UAMH 10762</strain>
    </source>
</reference>
<feature type="transmembrane region" description="Helical" evidence="2">
    <location>
        <begin position="342"/>
        <end position="364"/>
    </location>
</feature>
<feature type="transmembrane region" description="Helical" evidence="2">
    <location>
        <begin position="453"/>
        <end position="471"/>
    </location>
</feature>
<gene>
    <name evidence="3" type="ORF">BAUCODRAFT_124086</name>
</gene>
<dbReference type="AlphaFoldDB" id="M2N605"/>
<feature type="transmembrane region" description="Helical" evidence="2">
    <location>
        <begin position="317"/>
        <end position="336"/>
    </location>
</feature>
<name>M2N605_BAUPA</name>
<feature type="transmembrane region" description="Helical" evidence="2">
    <location>
        <begin position="630"/>
        <end position="651"/>
    </location>
</feature>
<dbReference type="OMA" id="RQYFHKG"/>
<protein>
    <submittedName>
        <fullName evidence="3">Uncharacterized protein</fullName>
    </submittedName>
</protein>
<keyword evidence="2" id="KW-0812">Transmembrane</keyword>
<keyword evidence="2" id="KW-1133">Transmembrane helix</keyword>
<feature type="transmembrane region" description="Helical" evidence="2">
    <location>
        <begin position="397"/>
        <end position="416"/>
    </location>
</feature>
<dbReference type="EMBL" id="KB445558">
    <property type="protein sequence ID" value="EMC94464.1"/>
    <property type="molecule type" value="Genomic_DNA"/>
</dbReference>